<name>A0A8X8VY90_SALSN</name>
<feature type="region of interest" description="Disordered" evidence="1">
    <location>
        <begin position="1"/>
        <end position="27"/>
    </location>
</feature>
<evidence type="ECO:0000313" key="3">
    <source>
        <dbReference type="EMBL" id="KAG6384645.1"/>
    </source>
</evidence>
<dbReference type="EMBL" id="PNBA02000359">
    <property type="protein sequence ID" value="KAG6383882.1"/>
    <property type="molecule type" value="Genomic_DNA"/>
</dbReference>
<reference evidence="3" key="2">
    <citation type="submission" date="2020-08" db="EMBL/GenBank/DDBJ databases">
        <title>Plant Genome Project.</title>
        <authorList>
            <person name="Zhang R.-G."/>
        </authorList>
    </citation>
    <scope>NUCLEOTIDE SEQUENCE</scope>
    <source>
        <strain evidence="3">Huo1</strain>
        <tissue evidence="3">Leaf</tissue>
    </source>
</reference>
<gene>
    <name evidence="3" type="ORF">SASPL_155488</name>
    <name evidence="2" type="ORF">SASPL_156295</name>
</gene>
<evidence type="ECO:0000313" key="2">
    <source>
        <dbReference type="EMBL" id="KAG6383882.1"/>
    </source>
</evidence>
<proteinExistence type="predicted"/>
<dbReference type="Proteomes" id="UP000298416">
    <property type="component" value="Unassembled WGS sequence"/>
</dbReference>
<accession>A0A8X8VY90</accession>
<evidence type="ECO:0000313" key="4">
    <source>
        <dbReference type="Proteomes" id="UP000298416"/>
    </source>
</evidence>
<dbReference type="EMBL" id="PNBA02000024">
    <property type="protein sequence ID" value="KAG6384645.1"/>
    <property type="molecule type" value="Genomic_DNA"/>
</dbReference>
<protein>
    <submittedName>
        <fullName evidence="3">Uncharacterized protein</fullName>
    </submittedName>
</protein>
<dbReference type="PANTHER" id="PTHR33240">
    <property type="entry name" value="OS08G0508500 PROTEIN"/>
    <property type="match status" value="1"/>
</dbReference>
<geneLocation type="mitochondrion" evidence="3"/>
<evidence type="ECO:0000256" key="1">
    <source>
        <dbReference type="SAM" id="MobiDB-lite"/>
    </source>
</evidence>
<comment type="caution">
    <text evidence="3">The sequence shown here is derived from an EMBL/GenBank/DDBJ whole genome shotgun (WGS) entry which is preliminary data.</text>
</comment>
<dbReference type="AlphaFoldDB" id="A0A8X8VY90"/>
<feature type="region of interest" description="Disordered" evidence="1">
    <location>
        <begin position="646"/>
        <end position="673"/>
    </location>
</feature>
<organism evidence="3">
    <name type="scientific">Salvia splendens</name>
    <name type="common">Scarlet sage</name>
    <dbReference type="NCBI Taxonomy" id="180675"/>
    <lineage>
        <taxon>Eukaryota</taxon>
        <taxon>Viridiplantae</taxon>
        <taxon>Streptophyta</taxon>
        <taxon>Embryophyta</taxon>
        <taxon>Tracheophyta</taxon>
        <taxon>Spermatophyta</taxon>
        <taxon>Magnoliopsida</taxon>
        <taxon>eudicotyledons</taxon>
        <taxon>Gunneridae</taxon>
        <taxon>Pentapetalae</taxon>
        <taxon>asterids</taxon>
        <taxon>lamiids</taxon>
        <taxon>Lamiales</taxon>
        <taxon>Lamiaceae</taxon>
        <taxon>Nepetoideae</taxon>
        <taxon>Mentheae</taxon>
        <taxon>Salviinae</taxon>
        <taxon>Salvia</taxon>
        <taxon>Salvia subgen. Calosphace</taxon>
        <taxon>core Calosphace</taxon>
    </lineage>
</organism>
<keyword evidence="4" id="KW-1185">Reference proteome</keyword>
<dbReference type="PANTHER" id="PTHR33240:SF15">
    <property type="entry name" value="GAG-PRO-LIKE PROTEIN"/>
    <property type="match status" value="1"/>
</dbReference>
<keyword evidence="3 4" id="KW-0496">Mitochondrion</keyword>
<reference evidence="3" key="1">
    <citation type="submission" date="2018-01" db="EMBL/GenBank/DDBJ databases">
        <authorList>
            <person name="Mao J.F."/>
        </authorList>
    </citation>
    <scope>NUCLEOTIDE SEQUENCE</scope>
    <source>
        <strain evidence="3">Huo1</strain>
        <tissue evidence="3">Leaf</tissue>
    </source>
</reference>
<sequence length="696" mass="77658">MDLDSAGSVAEAIPDEAGPSAGAPSPEVLDKTKAILRAHESITSQIRELRQQQGIHVPVGERFTEMLEEKYGGEHMPEIAEHIKQYGTSSRYYKETSGFVNELKEALFYVPFVFKTVRNQYECIPEAKENTSYAMNRAMTRSIVIYSEVNQGQSYIALALVLRKEDTPLCGLALRRRKLTLTGLAHRSRRGHLPRLVSSLGQYLLVGSCLLSELLSRSNIDLLLRKAQVFNQGTSWGTRPVIHIEESTRAGHGFIKKGRLAAVLLKVFYSGRVLALAFHSIAIVPYNKQRRSALARKPLRPGVRSFELSIKIFSLLFSCCLERGDTTDQIWTKEAATELMMLGVWKRRSYPMVKLQMSLLMSPHSVKSICKEELSRGSANGSCNRSTQRAVKEELSAGSLLLSNRSELLLLGLSSVEAEVCRMISSFVPVAKPKMLSANARNESTRPFDMPTLAFLSSDPSKKSSGEAVFTPVLHLASLARPSSAKKKSQNAVTQRGRPRMLAGQTLAANGQHVRYDILAHLKKILVSVYDHSALKMSAELRMCLVYALTNSEEFYNEVNQVEMRSSEPTFSECLALITFTDDYLQPGLIKHNRPLFISGYLNGLEIRRIMIDGGSAVNLLPLRMLKRLGIAIHRLAPSNLQLQGFNKSRQSSSKRRQKLSPEGKQQEQQLSKSKGNKFKFAFPVVMVVKLIALRS</sequence>
<dbReference type="CDD" id="cd00303">
    <property type="entry name" value="retropepsin_like"/>
    <property type="match status" value="1"/>
</dbReference>